<dbReference type="EMBL" id="JARPUR010000002">
    <property type="protein sequence ID" value="KAK4883036.1"/>
    <property type="molecule type" value="Genomic_DNA"/>
</dbReference>
<evidence type="ECO:0000313" key="2">
    <source>
        <dbReference type="Proteomes" id="UP001353858"/>
    </source>
</evidence>
<comment type="caution">
    <text evidence="1">The sequence shown here is derived from an EMBL/GenBank/DDBJ whole genome shotgun (WGS) entry which is preliminary data.</text>
</comment>
<gene>
    <name evidence="1" type="ORF">RN001_006355</name>
</gene>
<dbReference type="AlphaFoldDB" id="A0AAN7SBD7"/>
<protein>
    <submittedName>
        <fullName evidence="1">Uncharacterized protein</fullName>
    </submittedName>
</protein>
<accession>A0AAN7SBD7</accession>
<name>A0AAN7SBD7_9COLE</name>
<proteinExistence type="predicted"/>
<keyword evidence="2" id="KW-1185">Reference proteome</keyword>
<organism evidence="1 2">
    <name type="scientific">Aquatica leii</name>
    <dbReference type="NCBI Taxonomy" id="1421715"/>
    <lineage>
        <taxon>Eukaryota</taxon>
        <taxon>Metazoa</taxon>
        <taxon>Ecdysozoa</taxon>
        <taxon>Arthropoda</taxon>
        <taxon>Hexapoda</taxon>
        <taxon>Insecta</taxon>
        <taxon>Pterygota</taxon>
        <taxon>Neoptera</taxon>
        <taxon>Endopterygota</taxon>
        <taxon>Coleoptera</taxon>
        <taxon>Polyphaga</taxon>
        <taxon>Elateriformia</taxon>
        <taxon>Elateroidea</taxon>
        <taxon>Lampyridae</taxon>
        <taxon>Luciolinae</taxon>
        <taxon>Aquatica</taxon>
    </lineage>
</organism>
<dbReference type="Proteomes" id="UP001353858">
    <property type="component" value="Unassembled WGS sequence"/>
</dbReference>
<evidence type="ECO:0000313" key="1">
    <source>
        <dbReference type="EMBL" id="KAK4883036.1"/>
    </source>
</evidence>
<reference evidence="2" key="1">
    <citation type="submission" date="2023-01" db="EMBL/GenBank/DDBJ databases">
        <title>Key to firefly adult light organ development and bioluminescence: homeobox transcription factors regulate luciferase expression and transportation to peroxisome.</title>
        <authorList>
            <person name="Fu X."/>
        </authorList>
    </citation>
    <scope>NUCLEOTIDE SEQUENCE [LARGE SCALE GENOMIC DNA]</scope>
</reference>
<sequence length="169" mass="18821">MFLQILYTSAVAAVAAFFLFSSCIEAYFTSPYFNYPPFYNYPKVYNYPVISTPEHNVQPDFQDDGTKQTLCTNYDKDKDKILAPNNGIIKFTEIFKTGGGAAVILPFTDYEKKLMNVEQLSVDGLPSEDDLDLILTGVIKSVTLAKLPETAIPAVEINNDNGRLGKKLL</sequence>